<keyword evidence="2" id="KW-0472">Membrane</keyword>
<accession>A0A559JJ56</accession>
<keyword evidence="4" id="KW-1185">Reference proteome</keyword>
<organism evidence="3 4">
    <name type="scientific">Cohnella terricola</name>
    <dbReference type="NCBI Taxonomy" id="1289167"/>
    <lineage>
        <taxon>Bacteria</taxon>
        <taxon>Bacillati</taxon>
        <taxon>Bacillota</taxon>
        <taxon>Bacilli</taxon>
        <taxon>Bacillales</taxon>
        <taxon>Paenibacillaceae</taxon>
        <taxon>Cohnella</taxon>
    </lineage>
</organism>
<feature type="compositionally biased region" description="Low complexity" evidence="1">
    <location>
        <begin position="176"/>
        <end position="204"/>
    </location>
</feature>
<feature type="transmembrane region" description="Helical" evidence="2">
    <location>
        <begin position="12"/>
        <end position="34"/>
    </location>
</feature>
<reference evidence="3 4" key="1">
    <citation type="submission" date="2019-07" db="EMBL/GenBank/DDBJ databases">
        <authorList>
            <person name="Kim J."/>
        </authorList>
    </citation>
    <scope>NUCLEOTIDE SEQUENCE [LARGE SCALE GENOMIC DNA]</scope>
    <source>
        <strain evidence="3 4">G13</strain>
    </source>
</reference>
<evidence type="ECO:0000313" key="4">
    <source>
        <dbReference type="Proteomes" id="UP000316330"/>
    </source>
</evidence>
<evidence type="ECO:0000313" key="3">
    <source>
        <dbReference type="EMBL" id="TVX99910.1"/>
    </source>
</evidence>
<evidence type="ECO:0000256" key="2">
    <source>
        <dbReference type="SAM" id="Phobius"/>
    </source>
</evidence>
<keyword evidence="2" id="KW-1133">Transmembrane helix</keyword>
<keyword evidence="2" id="KW-0812">Transmembrane</keyword>
<proteinExistence type="predicted"/>
<dbReference type="RefSeq" id="WP_144702374.1">
    <property type="nucleotide sequence ID" value="NZ_VNJJ01000006.1"/>
</dbReference>
<dbReference type="EMBL" id="VNJJ01000006">
    <property type="protein sequence ID" value="TVX99910.1"/>
    <property type="molecule type" value="Genomic_DNA"/>
</dbReference>
<dbReference type="OrthoDB" id="2647198at2"/>
<dbReference type="AlphaFoldDB" id="A0A559JJ56"/>
<feature type="region of interest" description="Disordered" evidence="1">
    <location>
        <begin position="172"/>
        <end position="204"/>
    </location>
</feature>
<sequence>MRIDSPKIHSAFIIASTVIFFPVAIVLIIIRFAAHARVNHLRSQDYRVVGHAFVTFYALIAFIVLLATLGSPKEEFGNFVAVVIAMGILFVTPAVVFYILAASRKKKMKNLYDIYYRLVTADGVRALSGLAQMTGESEKNVRQDISYMIATGRLPHASLNLAEGTVVMNNRGPGAGQAAGEEQSQASRQAAAASAGGSGSQASRPQPAVQAITCFGCGSSSRIVPGVRQECEFCGNSLFIPG</sequence>
<feature type="transmembrane region" description="Helical" evidence="2">
    <location>
        <begin position="46"/>
        <end position="67"/>
    </location>
</feature>
<name>A0A559JJ56_9BACL</name>
<gene>
    <name evidence="3" type="ORF">FPZ45_13375</name>
</gene>
<protein>
    <submittedName>
        <fullName evidence="3">Uncharacterized protein</fullName>
    </submittedName>
</protein>
<comment type="caution">
    <text evidence="3">The sequence shown here is derived from an EMBL/GenBank/DDBJ whole genome shotgun (WGS) entry which is preliminary data.</text>
</comment>
<feature type="transmembrane region" description="Helical" evidence="2">
    <location>
        <begin position="79"/>
        <end position="101"/>
    </location>
</feature>
<dbReference type="Proteomes" id="UP000316330">
    <property type="component" value="Unassembled WGS sequence"/>
</dbReference>
<evidence type="ECO:0000256" key="1">
    <source>
        <dbReference type="SAM" id="MobiDB-lite"/>
    </source>
</evidence>